<feature type="compositionally biased region" description="Basic and acidic residues" evidence="1">
    <location>
        <begin position="103"/>
        <end position="115"/>
    </location>
</feature>
<feature type="compositionally biased region" description="Basic and acidic residues" evidence="1">
    <location>
        <begin position="62"/>
        <end position="72"/>
    </location>
</feature>
<dbReference type="Proteomes" id="UP001153269">
    <property type="component" value="Unassembled WGS sequence"/>
</dbReference>
<keyword evidence="3" id="KW-1185">Reference proteome</keyword>
<sequence length="145" mass="16675">MNILVSSLDVPEVLDHSPWFHEDVLPANERTRPRPETRTRVAAGRGGASGCQDDESNTPRSQESRIREDDQAPLRGVGQSTLLIQETAGDLLQEEQQEEQQEEERHRSDPHEGADTSRSSRSFENTGFFRFPRFHRFHRSLHQML</sequence>
<proteinExistence type="predicted"/>
<evidence type="ECO:0000256" key="1">
    <source>
        <dbReference type="SAM" id="MobiDB-lite"/>
    </source>
</evidence>
<gene>
    <name evidence="2" type="ORF">PLEPLA_LOCUS13308</name>
</gene>
<feature type="compositionally biased region" description="Acidic residues" evidence="1">
    <location>
        <begin position="92"/>
        <end position="102"/>
    </location>
</feature>
<dbReference type="AlphaFoldDB" id="A0A9N7U5W7"/>
<accession>A0A9N7U5W7</accession>
<feature type="compositionally biased region" description="Polar residues" evidence="1">
    <location>
        <begin position="116"/>
        <end position="125"/>
    </location>
</feature>
<feature type="compositionally biased region" description="Basic and acidic residues" evidence="1">
    <location>
        <begin position="25"/>
        <end position="39"/>
    </location>
</feature>
<evidence type="ECO:0000313" key="2">
    <source>
        <dbReference type="EMBL" id="CAB1425378.1"/>
    </source>
</evidence>
<reference evidence="2" key="1">
    <citation type="submission" date="2020-03" db="EMBL/GenBank/DDBJ databases">
        <authorList>
            <person name="Weist P."/>
        </authorList>
    </citation>
    <scope>NUCLEOTIDE SEQUENCE</scope>
</reference>
<comment type="caution">
    <text evidence="2">The sequence shown here is derived from an EMBL/GenBank/DDBJ whole genome shotgun (WGS) entry which is preliminary data.</text>
</comment>
<evidence type="ECO:0000313" key="3">
    <source>
        <dbReference type="Proteomes" id="UP001153269"/>
    </source>
</evidence>
<organism evidence="2 3">
    <name type="scientific">Pleuronectes platessa</name>
    <name type="common">European plaice</name>
    <dbReference type="NCBI Taxonomy" id="8262"/>
    <lineage>
        <taxon>Eukaryota</taxon>
        <taxon>Metazoa</taxon>
        <taxon>Chordata</taxon>
        <taxon>Craniata</taxon>
        <taxon>Vertebrata</taxon>
        <taxon>Euteleostomi</taxon>
        <taxon>Actinopterygii</taxon>
        <taxon>Neopterygii</taxon>
        <taxon>Teleostei</taxon>
        <taxon>Neoteleostei</taxon>
        <taxon>Acanthomorphata</taxon>
        <taxon>Carangaria</taxon>
        <taxon>Pleuronectiformes</taxon>
        <taxon>Pleuronectoidei</taxon>
        <taxon>Pleuronectidae</taxon>
        <taxon>Pleuronectes</taxon>
    </lineage>
</organism>
<feature type="region of interest" description="Disordered" evidence="1">
    <location>
        <begin position="25"/>
        <end position="125"/>
    </location>
</feature>
<dbReference type="EMBL" id="CADEAL010000799">
    <property type="protein sequence ID" value="CAB1425378.1"/>
    <property type="molecule type" value="Genomic_DNA"/>
</dbReference>
<name>A0A9N7U5W7_PLEPL</name>
<protein>
    <submittedName>
        <fullName evidence="2">Uncharacterized protein</fullName>
    </submittedName>
</protein>